<dbReference type="Proteomes" id="UP000644548">
    <property type="component" value="Unassembled WGS sequence"/>
</dbReference>
<accession>A0ABQ2S3C1</accession>
<proteinExistence type="predicted"/>
<dbReference type="EMBL" id="BMQN01000002">
    <property type="protein sequence ID" value="GGR90607.1"/>
    <property type="molecule type" value="Genomic_DNA"/>
</dbReference>
<organism evidence="1 2">
    <name type="scientific">Deinococcus sedimenti</name>
    <dbReference type="NCBI Taxonomy" id="1867090"/>
    <lineage>
        <taxon>Bacteria</taxon>
        <taxon>Thermotogati</taxon>
        <taxon>Deinococcota</taxon>
        <taxon>Deinococci</taxon>
        <taxon>Deinococcales</taxon>
        <taxon>Deinococcaceae</taxon>
        <taxon>Deinococcus</taxon>
    </lineage>
</organism>
<comment type="caution">
    <text evidence="1">The sequence shown here is derived from an EMBL/GenBank/DDBJ whole genome shotgun (WGS) entry which is preliminary data.</text>
</comment>
<reference evidence="2" key="1">
    <citation type="journal article" date="2019" name="Int. J. Syst. Evol. Microbiol.">
        <title>The Global Catalogue of Microorganisms (GCM) 10K type strain sequencing project: providing services to taxonomists for standard genome sequencing and annotation.</title>
        <authorList>
            <consortium name="The Broad Institute Genomics Platform"/>
            <consortium name="The Broad Institute Genome Sequencing Center for Infectious Disease"/>
            <person name="Wu L."/>
            <person name="Ma J."/>
        </authorList>
    </citation>
    <scope>NUCLEOTIDE SEQUENCE [LARGE SCALE GENOMIC DNA]</scope>
    <source>
        <strain evidence="2">JCM 31405</strain>
    </source>
</reference>
<dbReference type="RefSeq" id="WP_189072711.1">
    <property type="nucleotide sequence ID" value="NZ_BMQN01000002.1"/>
</dbReference>
<name>A0ABQ2S3C1_9DEIO</name>
<sequence>MSPLRSYTSCPGCGRAAPRHEALTFCPLCGARLLGACPGCGQPLRDPLRPDCPHCHAPLLLAVCPTDTPAGAGRDRTARRN</sequence>
<protein>
    <recommendedName>
        <fullName evidence="3">DZANK-type domain-containing protein</fullName>
    </recommendedName>
</protein>
<keyword evidence="2" id="KW-1185">Reference proteome</keyword>
<evidence type="ECO:0000313" key="2">
    <source>
        <dbReference type="Proteomes" id="UP000644548"/>
    </source>
</evidence>
<evidence type="ECO:0008006" key="3">
    <source>
        <dbReference type="Google" id="ProtNLM"/>
    </source>
</evidence>
<gene>
    <name evidence="1" type="ORF">GCM10008960_17080</name>
</gene>
<evidence type="ECO:0000313" key="1">
    <source>
        <dbReference type="EMBL" id="GGR90607.1"/>
    </source>
</evidence>